<keyword evidence="1" id="KW-0540">Nuclease</keyword>
<dbReference type="Pfam" id="PF09491">
    <property type="entry name" value="RE_AlwI"/>
    <property type="match status" value="1"/>
</dbReference>
<dbReference type="RefSeq" id="WP_160345171.1">
    <property type="nucleotide sequence ID" value="NZ_JAOAKZ010000023.1"/>
</dbReference>
<reference evidence="1 2" key="1">
    <citation type="submission" date="2019-12" db="EMBL/GenBank/DDBJ databases">
        <title>Microbes associate with the intestines of laboratory mice.</title>
        <authorList>
            <person name="Navarre W."/>
            <person name="Wong E."/>
        </authorList>
    </citation>
    <scope>NUCLEOTIDE SEQUENCE [LARGE SCALE GENOMIC DNA]</scope>
    <source>
        <strain evidence="1 2">NM66_B29</strain>
    </source>
</reference>
<dbReference type="CDD" id="cd22316">
    <property type="entry name" value="BspD6I-like"/>
    <property type="match status" value="1"/>
</dbReference>
<keyword evidence="1" id="KW-0378">Hydrolase</keyword>
<dbReference type="OrthoDB" id="5314016at2"/>
<protein>
    <submittedName>
        <fullName evidence="1">AlwI family type II restriction endonuclease</fullName>
    </submittedName>
</protein>
<name>A0A6N8JP24_9ACTN</name>
<evidence type="ECO:0000313" key="1">
    <source>
        <dbReference type="EMBL" id="MVX60590.1"/>
    </source>
</evidence>
<dbReference type="EMBL" id="WSRR01000005">
    <property type="protein sequence ID" value="MVX60590.1"/>
    <property type="molecule type" value="Genomic_DNA"/>
</dbReference>
<keyword evidence="1" id="KW-0255">Endonuclease</keyword>
<accession>A0A6N8JP24</accession>
<dbReference type="InterPro" id="IPR018573">
    <property type="entry name" value="Restrct_endonuc_II_AlwI"/>
</dbReference>
<dbReference type="Proteomes" id="UP000463388">
    <property type="component" value="Unassembled WGS sequence"/>
</dbReference>
<dbReference type="Gene3D" id="3.40.91.50">
    <property type="match status" value="1"/>
</dbReference>
<evidence type="ECO:0000313" key="2">
    <source>
        <dbReference type="Proteomes" id="UP000463388"/>
    </source>
</evidence>
<gene>
    <name evidence="1" type="ORF">GKZ27_03825</name>
</gene>
<comment type="caution">
    <text evidence="1">The sequence shown here is derived from an EMBL/GenBank/DDBJ whole genome shotgun (WGS) entry which is preliminary data.</text>
</comment>
<keyword evidence="2" id="KW-1185">Reference proteome</keyword>
<organism evidence="1 2">
    <name type="scientific">Adlercreutzia mucosicola</name>
    <dbReference type="NCBI Taxonomy" id="580026"/>
    <lineage>
        <taxon>Bacteria</taxon>
        <taxon>Bacillati</taxon>
        <taxon>Actinomycetota</taxon>
        <taxon>Coriobacteriia</taxon>
        <taxon>Eggerthellales</taxon>
        <taxon>Eggerthellaceae</taxon>
        <taxon>Adlercreutzia</taxon>
    </lineage>
</organism>
<dbReference type="GO" id="GO:0004519">
    <property type="term" value="F:endonuclease activity"/>
    <property type="evidence" value="ECO:0007669"/>
    <property type="project" value="UniProtKB-KW"/>
</dbReference>
<dbReference type="AlphaFoldDB" id="A0A6N8JP24"/>
<proteinExistence type="predicted"/>
<sequence>MKEKQIDIWLVGNTGLRNPARISDGFKLYAQSPFVGQLVGGKNDVAFTKYLSKNGIINNKQGKDTTGSHARKWRLMFERNGLVYPDVRRIGCAQEELGPIGQITPFGYRFLQADTYPAEQECFLRAMSVEQIPTTTDNGKLFSPLRWILAVMLELEKRTGSSEITRTEFALWGHTTDPTHDLQYVVDNILDLRRRRAVASSKRVFGRNEINERSKRYSKNKGNFFDYADMNMRYLRITGVVQRKGRGLIIAPTKHVVAEKMAKATIGSKSLFDAKTILANGAPLPSDDLATAKELLASVERMAKDQSVYYDISDLDVDDTAAVNIARYRVEEALQLTNEIAYADKQRDQWREIAEYMRLIERGGGVSREEDEDSRIEVPKDELPAYLEWILWRAELAIDHMITGPNEVRGFKIDSDFLPVSTAGGGRGDLYCEYQDFMLVTEVSMSTSSRQEAMEGEPVRRHVSDAIDSSNCPVYGLFVAIKIDTNTAETFRHGIWYDKRDNKRRLDIVPLTLAQFREHFVAMFESKNASPEKLRDLIRECAIRRDALDGPEWKLYIERTVQNRTHLVREGRLKEGNFDNLIVLPGMTVDHPLLGTGQVLLAEVVYRDKGNSLATIPFAGQLPDEIRILPDGMRLEHADKGLMDVVAYQVAFGDKLWYMKREDLLSAARLYY</sequence>